<keyword evidence="2" id="KW-0489">Methyltransferase</keyword>
<dbReference type="InterPro" id="IPR014776">
    <property type="entry name" value="4pyrrole_Mease_sub2"/>
</dbReference>
<evidence type="ECO:0000256" key="4">
    <source>
        <dbReference type="ARBA" id="ARBA00022691"/>
    </source>
</evidence>
<dbReference type="InterPro" id="IPR000878">
    <property type="entry name" value="4pyrrol_Mease"/>
</dbReference>
<dbReference type="FunFam" id="3.40.1010.10:FF:000001">
    <property type="entry name" value="Siroheme synthase"/>
    <property type="match status" value="1"/>
</dbReference>
<dbReference type="EC" id="2.1.1.107" evidence="1"/>
<evidence type="ECO:0000256" key="2">
    <source>
        <dbReference type="ARBA" id="ARBA00022603"/>
    </source>
</evidence>
<dbReference type="InterPro" id="IPR050161">
    <property type="entry name" value="Siro_Cobalamin_biosynth"/>
</dbReference>
<dbReference type="GO" id="GO:0019354">
    <property type="term" value="P:siroheme biosynthetic process"/>
    <property type="evidence" value="ECO:0007669"/>
    <property type="project" value="InterPro"/>
</dbReference>
<dbReference type="InterPro" id="IPR006366">
    <property type="entry name" value="CobA/CysG_C"/>
</dbReference>
<dbReference type="PROSITE" id="PS00839">
    <property type="entry name" value="SUMT_1"/>
    <property type="match status" value="1"/>
</dbReference>
<evidence type="ECO:0000256" key="3">
    <source>
        <dbReference type="ARBA" id="ARBA00022679"/>
    </source>
</evidence>
<dbReference type="EMBL" id="BMHA01000012">
    <property type="protein sequence ID" value="GGI08468.1"/>
    <property type="molecule type" value="Genomic_DNA"/>
</dbReference>
<comment type="caution">
    <text evidence="7">The sequence shown here is derived from an EMBL/GenBank/DDBJ whole genome shotgun (WGS) entry which is preliminary data.</text>
</comment>
<keyword evidence="4" id="KW-0949">S-adenosyl-L-methionine</keyword>
<proteinExistence type="predicted"/>
<dbReference type="NCBIfam" id="NF004790">
    <property type="entry name" value="PRK06136.1"/>
    <property type="match status" value="1"/>
</dbReference>
<keyword evidence="5" id="KW-0627">Porphyrin biosynthesis</keyword>
<sequence length="268" mass="26949">MTSTPVVHLVGAGPGAADLLTLRAARLLGEADLVVHDQLVTPDVLRLVGPRARLVSVGRRQGHVVLGHDEVVALLAAAAHAGQHVVRLKGGDPVVFGRGGEESLDLAARGVATAYVPGITSAVAAPELAGIPVTHRGLSAGVLVLTGQRARGGEPCPMDLAVAAAFDGTVVLLMGATRLAAWCRGLVDLGRRGDTPAALIAHAGRPEQTLVTGTLGNLAARVAEHAAAMSGEPGERLTPATAVVGDVVGVPAAVDRLLAATTRVPAIA</sequence>
<dbReference type="SUPFAM" id="SSF53790">
    <property type="entry name" value="Tetrapyrrole methylase"/>
    <property type="match status" value="1"/>
</dbReference>
<keyword evidence="8" id="KW-1185">Reference proteome</keyword>
<evidence type="ECO:0000256" key="1">
    <source>
        <dbReference type="ARBA" id="ARBA00012162"/>
    </source>
</evidence>
<dbReference type="InterPro" id="IPR003043">
    <property type="entry name" value="Uropor_MeTrfase_CS"/>
</dbReference>
<name>A0A8J3AG07_9ACTN</name>
<reference evidence="7" key="2">
    <citation type="submission" date="2020-09" db="EMBL/GenBank/DDBJ databases">
        <authorList>
            <person name="Sun Q."/>
            <person name="Zhou Y."/>
        </authorList>
    </citation>
    <scope>NUCLEOTIDE SEQUENCE</scope>
    <source>
        <strain evidence="7">CGMCC 1.14988</strain>
    </source>
</reference>
<dbReference type="RefSeq" id="WP_165404075.1">
    <property type="nucleotide sequence ID" value="NZ_BMHA01000012.1"/>
</dbReference>
<dbReference type="Pfam" id="PF00590">
    <property type="entry name" value="TP_methylase"/>
    <property type="match status" value="1"/>
</dbReference>
<gene>
    <name evidence="7" type="ORF">GCM10011354_29230</name>
</gene>
<dbReference type="InterPro" id="IPR035996">
    <property type="entry name" value="4pyrrol_Methylase_sf"/>
</dbReference>
<dbReference type="PANTHER" id="PTHR45790">
    <property type="entry name" value="SIROHEME SYNTHASE-RELATED"/>
    <property type="match status" value="1"/>
</dbReference>
<dbReference type="PANTHER" id="PTHR45790:SF3">
    <property type="entry name" value="S-ADENOSYL-L-METHIONINE-DEPENDENT UROPORPHYRINOGEN III METHYLTRANSFERASE, CHLOROPLASTIC"/>
    <property type="match status" value="1"/>
</dbReference>
<dbReference type="GO" id="GO:0004851">
    <property type="term" value="F:uroporphyrin-III C-methyltransferase activity"/>
    <property type="evidence" value="ECO:0007669"/>
    <property type="project" value="UniProtKB-EC"/>
</dbReference>
<dbReference type="GO" id="GO:0032259">
    <property type="term" value="P:methylation"/>
    <property type="evidence" value="ECO:0007669"/>
    <property type="project" value="UniProtKB-KW"/>
</dbReference>
<reference evidence="7" key="1">
    <citation type="journal article" date="2014" name="Int. J. Syst. Evol. Microbiol.">
        <title>Complete genome sequence of Corynebacterium casei LMG S-19264T (=DSM 44701T), isolated from a smear-ripened cheese.</title>
        <authorList>
            <consortium name="US DOE Joint Genome Institute (JGI-PGF)"/>
            <person name="Walter F."/>
            <person name="Albersmeier A."/>
            <person name="Kalinowski J."/>
            <person name="Ruckert C."/>
        </authorList>
    </citation>
    <scope>NUCLEOTIDE SEQUENCE</scope>
    <source>
        <strain evidence="7">CGMCC 1.14988</strain>
    </source>
</reference>
<evidence type="ECO:0000256" key="5">
    <source>
        <dbReference type="ARBA" id="ARBA00023244"/>
    </source>
</evidence>
<dbReference type="InterPro" id="IPR014777">
    <property type="entry name" value="4pyrrole_Mease_sub1"/>
</dbReference>
<accession>A0A8J3AG07</accession>
<protein>
    <recommendedName>
        <fullName evidence="1">uroporphyrinogen-III C-methyltransferase</fullName>
        <ecNumber evidence="1">2.1.1.107</ecNumber>
    </recommendedName>
</protein>
<feature type="domain" description="Tetrapyrrole methylase" evidence="6">
    <location>
        <begin position="7"/>
        <end position="218"/>
    </location>
</feature>
<keyword evidence="3" id="KW-0808">Transferase</keyword>
<dbReference type="NCBIfam" id="TIGR01469">
    <property type="entry name" value="cobA_cysG_Cterm"/>
    <property type="match status" value="1"/>
</dbReference>
<organism evidence="7 8">
    <name type="scientific">Egicoccus halophilus</name>
    <dbReference type="NCBI Taxonomy" id="1670830"/>
    <lineage>
        <taxon>Bacteria</taxon>
        <taxon>Bacillati</taxon>
        <taxon>Actinomycetota</taxon>
        <taxon>Nitriliruptoria</taxon>
        <taxon>Egicoccales</taxon>
        <taxon>Egicoccaceae</taxon>
        <taxon>Egicoccus</taxon>
    </lineage>
</organism>
<evidence type="ECO:0000313" key="7">
    <source>
        <dbReference type="EMBL" id="GGI08468.1"/>
    </source>
</evidence>
<dbReference type="Gene3D" id="3.40.1010.10">
    <property type="entry name" value="Cobalt-precorrin-4 Transmethylase, Domain 1"/>
    <property type="match status" value="1"/>
</dbReference>
<dbReference type="Gene3D" id="3.30.950.10">
    <property type="entry name" value="Methyltransferase, Cobalt-precorrin-4 Transmethylase, Domain 2"/>
    <property type="match status" value="1"/>
</dbReference>
<evidence type="ECO:0000259" key="6">
    <source>
        <dbReference type="Pfam" id="PF00590"/>
    </source>
</evidence>
<dbReference type="AlphaFoldDB" id="A0A8J3AG07"/>
<evidence type="ECO:0000313" key="8">
    <source>
        <dbReference type="Proteomes" id="UP000650511"/>
    </source>
</evidence>
<dbReference type="Proteomes" id="UP000650511">
    <property type="component" value="Unassembled WGS sequence"/>
</dbReference>